<dbReference type="PANTHER" id="PTHR42922">
    <property type="entry name" value="PHOSPHATE TRANSPORT SYSTEM PERMEASE PROTEIN PSTA"/>
    <property type="match status" value="1"/>
</dbReference>
<dbReference type="PANTHER" id="PTHR42922:SF1">
    <property type="entry name" value="PHOSPHATE TRANSPORT SYSTEM PERMEASE PROTEIN PSTA"/>
    <property type="match status" value="1"/>
</dbReference>
<reference evidence="13" key="1">
    <citation type="submission" date="2016-10" db="EMBL/GenBank/DDBJ databases">
        <authorList>
            <person name="Varghese N."/>
            <person name="Submissions S."/>
        </authorList>
    </citation>
    <scope>NUCLEOTIDE SEQUENCE [LARGE SCALE GENOMIC DNA]</scope>
    <source>
        <strain evidence="13">DSM 44142</strain>
    </source>
</reference>
<organism evidence="12 13">
    <name type="scientific">Tsukamurella pulmonis</name>
    <dbReference type="NCBI Taxonomy" id="47312"/>
    <lineage>
        <taxon>Bacteria</taxon>
        <taxon>Bacillati</taxon>
        <taxon>Actinomycetota</taxon>
        <taxon>Actinomycetes</taxon>
        <taxon>Mycobacteriales</taxon>
        <taxon>Tsukamurellaceae</taxon>
        <taxon>Tsukamurella</taxon>
    </lineage>
</organism>
<dbReference type="SUPFAM" id="SSF161098">
    <property type="entry name" value="MetI-like"/>
    <property type="match status" value="1"/>
</dbReference>
<evidence type="ECO:0000256" key="1">
    <source>
        <dbReference type="ARBA" id="ARBA00003510"/>
    </source>
</evidence>
<evidence type="ECO:0000256" key="5">
    <source>
        <dbReference type="ARBA" id="ARBA00022475"/>
    </source>
</evidence>
<dbReference type="Gene3D" id="1.10.3720.10">
    <property type="entry name" value="MetI-like"/>
    <property type="match status" value="1"/>
</dbReference>
<keyword evidence="7 10" id="KW-0812">Transmembrane</keyword>
<dbReference type="OrthoDB" id="9775069at2"/>
<evidence type="ECO:0000313" key="13">
    <source>
        <dbReference type="Proteomes" id="UP000183053"/>
    </source>
</evidence>
<dbReference type="GO" id="GO:0005315">
    <property type="term" value="F:phosphate transmembrane transporter activity"/>
    <property type="evidence" value="ECO:0007669"/>
    <property type="project" value="InterPro"/>
</dbReference>
<keyword evidence="6" id="KW-0592">Phosphate transport</keyword>
<dbReference type="GO" id="GO:0005886">
    <property type="term" value="C:plasma membrane"/>
    <property type="evidence" value="ECO:0007669"/>
    <property type="project" value="UniProtKB-SubCell"/>
</dbReference>
<keyword evidence="13" id="KW-1185">Reference proteome</keyword>
<dbReference type="Proteomes" id="UP000183053">
    <property type="component" value="Unassembled WGS sequence"/>
</dbReference>
<evidence type="ECO:0000259" key="11">
    <source>
        <dbReference type="PROSITE" id="PS50928"/>
    </source>
</evidence>
<evidence type="ECO:0000256" key="3">
    <source>
        <dbReference type="ARBA" id="ARBA00007069"/>
    </source>
</evidence>
<keyword evidence="4" id="KW-0813">Transport</keyword>
<evidence type="ECO:0000313" key="12">
    <source>
        <dbReference type="EMBL" id="SDQ60296.1"/>
    </source>
</evidence>
<evidence type="ECO:0000256" key="10">
    <source>
        <dbReference type="RuleBase" id="RU363043"/>
    </source>
</evidence>
<evidence type="ECO:0000256" key="8">
    <source>
        <dbReference type="ARBA" id="ARBA00022989"/>
    </source>
</evidence>
<evidence type="ECO:0000256" key="7">
    <source>
        <dbReference type="ARBA" id="ARBA00022692"/>
    </source>
</evidence>
<dbReference type="EMBL" id="FNLF01000002">
    <property type="protein sequence ID" value="SDQ60296.1"/>
    <property type="molecule type" value="Genomic_DNA"/>
</dbReference>
<comment type="similarity">
    <text evidence="3 10">Belongs to the binding-protein-dependent transport system permease family. CysTW subfamily.</text>
</comment>
<dbReference type="InterPro" id="IPR000515">
    <property type="entry name" value="MetI-like"/>
</dbReference>
<comment type="subcellular location">
    <subcellularLocation>
        <location evidence="2 10">Cell membrane</location>
        <topology evidence="2 10">Multi-pass membrane protein</topology>
    </subcellularLocation>
</comment>
<evidence type="ECO:0000256" key="4">
    <source>
        <dbReference type="ARBA" id="ARBA00022448"/>
    </source>
</evidence>
<evidence type="ECO:0000256" key="6">
    <source>
        <dbReference type="ARBA" id="ARBA00022592"/>
    </source>
</evidence>
<keyword evidence="5 10" id="KW-1003">Cell membrane</keyword>
<feature type="transmembrane region" description="Helical" evidence="10">
    <location>
        <begin position="29"/>
        <end position="53"/>
    </location>
</feature>
<comment type="function">
    <text evidence="1">Part of the binding-protein-dependent transport system for phosphate; probably responsible for the translocation of the substrate across the membrane.</text>
</comment>
<feature type="transmembrane region" description="Helical" evidence="10">
    <location>
        <begin position="274"/>
        <end position="294"/>
    </location>
</feature>
<dbReference type="GO" id="GO:0035435">
    <property type="term" value="P:phosphate ion transmembrane transport"/>
    <property type="evidence" value="ECO:0007669"/>
    <property type="project" value="InterPro"/>
</dbReference>
<dbReference type="InterPro" id="IPR051408">
    <property type="entry name" value="Phosphate_transprt_permease"/>
</dbReference>
<feature type="domain" description="ABC transmembrane type-1" evidence="11">
    <location>
        <begin position="86"/>
        <end position="296"/>
    </location>
</feature>
<accession>A0A1H1C9F6</accession>
<dbReference type="NCBIfam" id="TIGR00974">
    <property type="entry name" value="3a0107s02c"/>
    <property type="match status" value="1"/>
</dbReference>
<evidence type="ECO:0000256" key="9">
    <source>
        <dbReference type="ARBA" id="ARBA00023136"/>
    </source>
</evidence>
<dbReference type="Pfam" id="PF00528">
    <property type="entry name" value="BPD_transp_1"/>
    <property type="match status" value="1"/>
</dbReference>
<dbReference type="STRING" id="47312.SAMN04489765_1068"/>
<feature type="transmembrane region" description="Helical" evidence="10">
    <location>
        <begin position="205"/>
        <end position="226"/>
    </location>
</feature>
<dbReference type="CDD" id="cd06261">
    <property type="entry name" value="TM_PBP2"/>
    <property type="match status" value="1"/>
</dbReference>
<feature type="transmembrane region" description="Helical" evidence="10">
    <location>
        <begin position="90"/>
        <end position="112"/>
    </location>
</feature>
<dbReference type="InterPro" id="IPR035906">
    <property type="entry name" value="MetI-like_sf"/>
</dbReference>
<name>A0A1H1C9F6_9ACTN</name>
<keyword evidence="8 10" id="KW-1133">Transmembrane helix</keyword>
<protein>
    <recommendedName>
        <fullName evidence="10">Phosphate transport system permease protein PstA</fullName>
    </recommendedName>
</protein>
<sequence>MTATELDDVAKSGTVFHRTSTARRIKNNAAAIIFGACFLLALAPLVSLLYMVIANGMPAIVSPEWWTKSMVRVAPDSYAGGIRHALYGTLVQAGIATLFSVPIGVMVGIYLVEYAEGTRLGRITTFMVDVLAGIPSIVATLFIFGIWITTFGMPQSAFAVSLALILLMVPVVVRATEEMLKLVPNELREASYALGVPKWKTIVRIVLPTAASGMVSGVFLAIARVVGETAPVLLLVGISDRMNYDLFNGNMSSLPLFIYDQYRNNPGAVGEYRAWGAALTLVILVGIASGLAALMSRLLAPKTK</sequence>
<gene>
    <name evidence="12" type="ORF">SAMN04489765_1068</name>
</gene>
<dbReference type="InterPro" id="IPR005672">
    <property type="entry name" value="Phosphate_PstA"/>
</dbReference>
<proteinExistence type="inferred from homology"/>
<dbReference type="AlphaFoldDB" id="A0A1H1C9F6"/>
<dbReference type="RefSeq" id="WP_068533221.1">
    <property type="nucleotide sequence ID" value="NZ_AP025457.1"/>
</dbReference>
<feature type="transmembrane region" description="Helical" evidence="10">
    <location>
        <begin position="124"/>
        <end position="148"/>
    </location>
</feature>
<evidence type="ECO:0000256" key="2">
    <source>
        <dbReference type="ARBA" id="ARBA00004651"/>
    </source>
</evidence>
<feature type="transmembrane region" description="Helical" evidence="10">
    <location>
        <begin position="154"/>
        <end position="173"/>
    </location>
</feature>
<dbReference type="PROSITE" id="PS50928">
    <property type="entry name" value="ABC_TM1"/>
    <property type="match status" value="1"/>
</dbReference>
<keyword evidence="9 10" id="KW-0472">Membrane</keyword>